<evidence type="ECO:0000256" key="1">
    <source>
        <dbReference type="ARBA" id="ARBA00004370"/>
    </source>
</evidence>
<gene>
    <name evidence="8" type="ORF">K8V39_05925</name>
</gene>
<dbReference type="GO" id="GO:0071972">
    <property type="term" value="F:peptidoglycan L,D-transpeptidase activity"/>
    <property type="evidence" value="ECO:0007669"/>
    <property type="project" value="TreeGrafter"/>
</dbReference>
<comment type="similarity">
    <text evidence="2">Belongs to the transpeptidase family.</text>
</comment>
<dbReference type="SUPFAM" id="SSF56519">
    <property type="entry name" value="Penicillin binding protein dimerisation domain"/>
    <property type="match status" value="1"/>
</dbReference>
<protein>
    <submittedName>
        <fullName evidence="8">Penicillin-binding transpeptidase domain-containing protein</fullName>
    </submittedName>
</protein>
<dbReference type="InterPro" id="IPR001460">
    <property type="entry name" value="PCN-bd_Tpept"/>
</dbReference>
<dbReference type="GO" id="GO:0008658">
    <property type="term" value="F:penicillin binding"/>
    <property type="evidence" value="ECO:0007669"/>
    <property type="project" value="InterPro"/>
</dbReference>
<keyword evidence="4" id="KW-1133">Transmembrane helix</keyword>
<evidence type="ECO:0000259" key="7">
    <source>
        <dbReference type="Pfam" id="PF05223"/>
    </source>
</evidence>
<proteinExistence type="inferred from homology"/>
<sequence length="690" mass="75993">MKKQRKWWIPGTAVLCVAVGVGISLFLRYRGKSPEELLISYMDCISAGKYEKMYEMIDAKASGNISLEDFTRRNQAIYEGIEMQDMKISEIDCSEKEKTVKYTASFDTAAGKVSFENEASFTRGKEGCLLVWEDSLIFPELGAKDRVSVAAIPAKRGEILDRNGTVLAGKGLVSSVGIVPGKLKDRESAISEISGLLEMDPEQIEEMLAADWVTEDSFVHLKTLPKVQELELGTLEPEEDVVREKDRQQRLLEIPGVMISDKEARTYPLGEAAAHLVGYVQSVTAEDLEEHEGEGYHTDSVIGKTGIEALYEKELKGRDGCRICVVDDQGNEKTVLAQTPKEDGTDIRLTIDAGLQKSCYEQFQQDPGCSVAMDPMTGEVLALVSTPSYDSNDFILGLTDEQWTALNEDAGKPLYNRFREAWCPGSSIKPIIAAVGLKTGTLDPTEDFGNVGLSWQKDASWGDFYVTTLHAYEPVTMKNALIYSDNIYFAKAALKIGAENLENSLDELGFGQEIPFEILMTPSCYSNTGKIESEVQLADSGYGQGELLMNPLHLASLYTAFLNDGNVLRPRLQYEDKAEGEIWLEGAFSPEHVDQVLEGMDGVVNDPNGTGYGAHRTDTRLAGKTGTAELKESQEDTSGTEIGWFAVFTEEVEAERPLLLVSMVEDVKQMGGSGYVVAKDKVILDEYLGR</sequence>
<reference evidence="8" key="1">
    <citation type="journal article" date="2021" name="PeerJ">
        <title>Extensive microbial diversity within the chicken gut microbiome revealed by metagenomics and culture.</title>
        <authorList>
            <person name="Gilroy R."/>
            <person name="Ravi A."/>
            <person name="Getino M."/>
            <person name="Pursley I."/>
            <person name="Horton D.L."/>
            <person name="Alikhan N.F."/>
            <person name="Baker D."/>
            <person name="Gharbi K."/>
            <person name="Hall N."/>
            <person name="Watson M."/>
            <person name="Adriaenssens E.M."/>
            <person name="Foster-Nyarko E."/>
            <person name="Jarju S."/>
            <person name="Secka A."/>
            <person name="Antonio M."/>
            <person name="Oren A."/>
            <person name="Chaudhuri R.R."/>
            <person name="La Ragione R."/>
            <person name="Hildebrand F."/>
            <person name="Pallen M.J."/>
        </authorList>
    </citation>
    <scope>NUCLEOTIDE SEQUENCE</scope>
    <source>
        <strain evidence="8">USAMLcec4-12693</strain>
    </source>
</reference>
<dbReference type="RefSeq" id="WP_270643487.1">
    <property type="nucleotide sequence ID" value="NZ_DYXE01000051.1"/>
</dbReference>
<dbReference type="Gene3D" id="3.30.1390.30">
    <property type="entry name" value="Penicillin-binding protein 2a, domain 3"/>
    <property type="match status" value="1"/>
</dbReference>
<dbReference type="Pfam" id="PF00905">
    <property type="entry name" value="Transpeptidase"/>
    <property type="match status" value="1"/>
</dbReference>
<dbReference type="SUPFAM" id="SSF56601">
    <property type="entry name" value="beta-lactamase/transpeptidase-like"/>
    <property type="match status" value="1"/>
</dbReference>
<dbReference type="Gene3D" id="3.90.1310.10">
    <property type="entry name" value="Penicillin-binding protein 2a (Domain 2)"/>
    <property type="match status" value="1"/>
</dbReference>
<dbReference type="Proteomes" id="UP000813420">
    <property type="component" value="Unassembled WGS sequence"/>
</dbReference>
<dbReference type="Pfam" id="PF05223">
    <property type="entry name" value="MecA_N"/>
    <property type="match status" value="1"/>
</dbReference>
<dbReference type="PANTHER" id="PTHR30627:SF25">
    <property type="entry name" value="PENICILLIN-BINDING PROTEIN 3"/>
    <property type="match status" value="1"/>
</dbReference>
<evidence type="ECO:0000256" key="4">
    <source>
        <dbReference type="SAM" id="Phobius"/>
    </source>
</evidence>
<name>A0A9D3AJD9_9FIRM</name>
<dbReference type="GO" id="GO:0005886">
    <property type="term" value="C:plasma membrane"/>
    <property type="evidence" value="ECO:0007669"/>
    <property type="project" value="TreeGrafter"/>
</dbReference>
<dbReference type="InterPro" id="IPR005311">
    <property type="entry name" value="PBP_dimer"/>
</dbReference>
<dbReference type="Pfam" id="PF03717">
    <property type="entry name" value="PBP_dimer"/>
    <property type="match status" value="1"/>
</dbReference>
<feature type="domain" description="Penicillin-binding protein dimerisation" evidence="6">
    <location>
        <begin position="152"/>
        <end position="334"/>
    </location>
</feature>
<evidence type="ECO:0000313" key="9">
    <source>
        <dbReference type="Proteomes" id="UP000813420"/>
    </source>
</evidence>
<dbReference type="InterPro" id="IPR036138">
    <property type="entry name" value="PBP_dimer_sf"/>
</dbReference>
<comment type="subcellular location">
    <subcellularLocation>
        <location evidence="1">Membrane</location>
    </subcellularLocation>
</comment>
<reference evidence="8" key="2">
    <citation type="submission" date="2021-09" db="EMBL/GenBank/DDBJ databases">
        <authorList>
            <person name="Gilroy R."/>
        </authorList>
    </citation>
    <scope>NUCLEOTIDE SEQUENCE</scope>
    <source>
        <strain evidence="8">USAMLcec4-12693</strain>
    </source>
</reference>
<dbReference type="InterPro" id="IPR032710">
    <property type="entry name" value="NTF2-like_dom_sf"/>
</dbReference>
<dbReference type="InterPro" id="IPR012338">
    <property type="entry name" value="Beta-lactam/transpept-like"/>
</dbReference>
<keyword evidence="4" id="KW-0812">Transmembrane</keyword>
<dbReference type="GO" id="GO:0071555">
    <property type="term" value="P:cell wall organization"/>
    <property type="evidence" value="ECO:0007669"/>
    <property type="project" value="TreeGrafter"/>
</dbReference>
<dbReference type="Gene3D" id="3.40.710.10">
    <property type="entry name" value="DD-peptidase/beta-lactamase superfamily"/>
    <property type="match status" value="1"/>
</dbReference>
<keyword evidence="3 4" id="KW-0472">Membrane</keyword>
<comment type="caution">
    <text evidence="8">The sequence shown here is derived from an EMBL/GenBank/DDBJ whole genome shotgun (WGS) entry which is preliminary data.</text>
</comment>
<feature type="transmembrane region" description="Helical" evidence="4">
    <location>
        <begin position="7"/>
        <end position="27"/>
    </location>
</feature>
<evidence type="ECO:0000256" key="2">
    <source>
        <dbReference type="ARBA" id="ARBA00007171"/>
    </source>
</evidence>
<feature type="domain" description="NTF2-like N-terminal transpeptidase" evidence="7">
    <location>
        <begin position="34"/>
        <end position="144"/>
    </location>
</feature>
<dbReference type="InterPro" id="IPR050515">
    <property type="entry name" value="Beta-lactam/transpept"/>
</dbReference>
<evidence type="ECO:0000259" key="6">
    <source>
        <dbReference type="Pfam" id="PF03717"/>
    </source>
</evidence>
<evidence type="ECO:0000259" key="5">
    <source>
        <dbReference type="Pfam" id="PF00905"/>
    </source>
</evidence>
<dbReference type="GO" id="GO:0046677">
    <property type="term" value="P:response to antibiotic"/>
    <property type="evidence" value="ECO:0007669"/>
    <property type="project" value="InterPro"/>
</dbReference>
<accession>A0A9D3AJD9</accession>
<organism evidence="8 9">
    <name type="scientific">Merdimonas faecis</name>
    <dbReference type="NCBI Taxonomy" id="1653435"/>
    <lineage>
        <taxon>Bacteria</taxon>
        <taxon>Bacillati</taxon>
        <taxon>Bacillota</taxon>
        <taxon>Clostridia</taxon>
        <taxon>Lachnospirales</taxon>
        <taxon>Lachnospiraceae</taxon>
        <taxon>Merdimonas</taxon>
    </lineage>
</organism>
<dbReference type="SUPFAM" id="SSF54427">
    <property type="entry name" value="NTF2-like"/>
    <property type="match status" value="1"/>
</dbReference>
<dbReference type="InterPro" id="IPR007887">
    <property type="entry name" value="MecA_N"/>
</dbReference>
<dbReference type="PANTHER" id="PTHR30627">
    <property type="entry name" value="PEPTIDOGLYCAN D,D-TRANSPEPTIDASE"/>
    <property type="match status" value="1"/>
</dbReference>
<evidence type="ECO:0000256" key="3">
    <source>
        <dbReference type="ARBA" id="ARBA00023136"/>
    </source>
</evidence>
<evidence type="ECO:0000313" key="8">
    <source>
        <dbReference type="EMBL" id="HJH49788.1"/>
    </source>
</evidence>
<dbReference type="AlphaFoldDB" id="A0A9D3AJD9"/>
<dbReference type="Gene3D" id="3.10.450.100">
    <property type="entry name" value="NTF2-like, domain 1"/>
    <property type="match status" value="1"/>
</dbReference>
<dbReference type="EMBL" id="DYXE01000051">
    <property type="protein sequence ID" value="HJH49788.1"/>
    <property type="molecule type" value="Genomic_DNA"/>
</dbReference>
<feature type="domain" description="Penicillin-binding protein transpeptidase" evidence="5">
    <location>
        <begin position="368"/>
        <end position="673"/>
    </location>
</feature>